<dbReference type="Pfam" id="PF01453">
    <property type="entry name" value="B_lectin"/>
    <property type="match status" value="1"/>
</dbReference>
<keyword evidence="6 13" id="KW-0547">Nucleotide-binding</keyword>
<dbReference type="STRING" id="49390.A0A068UUD5"/>
<keyword evidence="12" id="KW-0325">Glycoprotein</keyword>
<dbReference type="PIRSF" id="PIRSF000641">
    <property type="entry name" value="SRK"/>
    <property type="match status" value="1"/>
</dbReference>
<evidence type="ECO:0000259" key="20">
    <source>
        <dbReference type="PROSITE" id="PS50948"/>
    </source>
</evidence>
<evidence type="ECO:0000256" key="10">
    <source>
        <dbReference type="ARBA" id="ARBA00023136"/>
    </source>
</evidence>
<dbReference type="PROSITE" id="PS00107">
    <property type="entry name" value="PROTEIN_KINASE_ATP"/>
    <property type="match status" value="1"/>
</dbReference>
<feature type="transmembrane region" description="Helical" evidence="16">
    <location>
        <begin position="453"/>
        <end position="477"/>
    </location>
</feature>
<evidence type="ECO:0000256" key="9">
    <source>
        <dbReference type="ARBA" id="ARBA00022989"/>
    </source>
</evidence>
<evidence type="ECO:0000259" key="18">
    <source>
        <dbReference type="PROSITE" id="PS50011"/>
    </source>
</evidence>
<evidence type="ECO:0000259" key="19">
    <source>
        <dbReference type="PROSITE" id="PS50927"/>
    </source>
</evidence>
<evidence type="ECO:0000313" key="22">
    <source>
        <dbReference type="Proteomes" id="UP000295252"/>
    </source>
</evidence>
<comment type="similarity">
    <text evidence="13">Belongs to the protein kinase superfamily. Ser/Thr protein kinase family.</text>
</comment>
<keyword evidence="7 13" id="KW-0418">Kinase</keyword>
<dbReference type="GO" id="GO:0106310">
    <property type="term" value="F:protein serine kinase activity"/>
    <property type="evidence" value="ECO:0007669"/>
    <property type="project" value="RHEA"/>
</dbReference>
<dbReference type="Pfam" id="PF00954">
    <property type="entry name" value="S_locus_glycop"/>
    <property type="match status" value="1"/>
</dbReference>
<keyword evidence="8 13" id="KW-0067">ATP-binding</keyword>
<dbReference type="GO" id="GO:0016020">
    <property type="term" value="C:membrane"/>
    <property type="evidence" value="ECO:0007669"/>
    <property type="project" value="UniProtKB-SubCell"/>
</dbReference>
<evidence type="ECO:0000256" key="8">
    <source>
        <dbReference type="ARBA" id="ARBA00022840"/>
    </source>
</evidence>
<dbReference type="Pfam" id="PF00069">
    <property type="entry name" value="Pkinase"/>
    <property type="match status" value="1"/>
</dbReference>
<dbReference type="PROSITE" id="PS50011">
    <property type="entry name" value="PROTEIN_KINASE_DOM"/>
    <property type="match status" value="1"/>
</dbReference>
<reference evidence="22" key="1">
    <citation type="journal article" date="2014" name="Science">
        <title>The coffee genome provides insight into the convergent evolution of caffeine biosynthesis.</title>
        <authorList>
            <person name="Denoeud F."/>
            <person name="Carretero-Paulet L."/>
            <person name="Dereeper A."/>
            <person name="Droc G."/>
            <person name="Guyot R."/>
            <person name="Pietrella M."/>
            <person name="Zheng C."/>
            <person name="Alberti A."/>
            <person name="Anthony F."/>
            <person name="Aprea G."/>
            <person name="Aury J.M."/>
            <person name="Bento P."/>
            <person name="Bernard M."/>
            <person name="Bocs S."/>
            <person name="Campa C."/>
            <person name="Cenci A."/>
            <person name="Combes M.C."/>
            <person name="Crouzillat D."/>
            <person name="Da Silva C."/>
            <person name="Daddiego L."/>
            <person name="De Bellis F."/>
            <person name="Dussert S."/>
            <person name="Garsmeur O."/>
            <person name="Gayraud T."/>
            <person name="Guignon V."/>
            <person name="Jahn K."/>
            <person name="Jamilloux V."/>
            <person name="Joet T."/>
            <person name="Labadie K."/>
            <person name="Lan T."/>
            <person name="Leclercq J."/>
            <person name="Lepelley M."/>
            <person name="Leroy T."/>
            <person name="Li L.T."/>
            <person name="Librado P."/>
            <person name="Lopez L."/>
            <person name="Munoz A."/>
            <person name="Noel B."/>
            <person name="Pallavicini A."/>
            <person name="Perrotta G."/>
            <person name="Poncet V."/>
            <person name="Pot D."/>
            <person name="Priyono X."/>
            <person name="Rigoreau M."/>
            <person name="Rouard M."/>
            <person name="Rozas J."/>
            <person name="Tranchant-Dubreuil C."/>
            <person name="VanBuren R."/>
            <person name="Zhang Q."/>
            <person name="Andrade A.C."/>
            <person name="Argout X."/>
            <person name="Bertrand B."/>
            <person name="de Kochko A."/>
            <person name="Graziosi G."/>
            <person name="Henry R.J."/>
            <person name="Jayarama X."/>
            <person name="Ming R."/>
            <person name="Nagai C."/>
            <person name="Rounsley S."/>
            <person name="Sankoff D."/>
            <person name="Giuliano G."/>
            <person name="Albert V.A."/>
            <person name="Wincker P."/>
            <person name="Lashermes P."/>
        </authorList>
    </citation>
    <scope>NUCLEOTIDE SEQUENCE [LARGE SCALE GENOMIC DNA]</scope>
    <source>
        <strain evidence="22">cv. DH200-94</strain>
    </source>
</reference>
<evidence type="ECO:0000256" key="17">
    <source>
        <dbReference type="SAM" id="SignalP"/>
    </source>
</evidence>
<keyword evidence="22" id="KW-1185">Reference proteome</keyword>
<evidence type="ECO:0000256" key="1">
    <source>
        <dbReference type="ARBA" id="ARBA00004167"/>
    </source>
</evidence>
<dbReference type="InterPro" id="IPR017441">
    <property type="entry name" value="Protein_kinase_ATP_BS"/>
</dbReference>
<keyword evidence="10 16" id="KW-0472">Membrane</keyword>
<evidence type="ECO:0000256" key="5">
    <source>
        <dbReference type="ARBA" id="ARBA00022729"/>
    </source>
</evidence>
<dbReference type="OrthoDB" id="643280at2759"/>
<feature type="chain" id="PRO_5001655215" description="Receptor-like serine/threonine-protein kinase" evidence="17">
    <location>
        <begin position="29"/>
        <end position="838"/>
    </location>
</feature>
<evidence type="ECO:0000313" key="21">
    <source>
        <dbReference type="EMBL" id="CDP11874.1"/>
    </source>
</evidence>
<evidence type="ECO:0000256" key="3">
    <source>
        <dbReference type="ARBA" id="ARBA00022679"/>
    </source>
</evidence>
<keyword evidence="11" id="KW-1015">Disulfide bond</keyword>
<dbReference type="EC" id="2.7.11.1" evidence="13"/>
<evidence type="ECO:0000256" key="11">
    <source>
        <dbReference type="ARBA" id="ARBA00023157"/>
    </source>
</evidence>
<keyword evidence="4 16" id="KW-0812">Transmembrane</keyword>
<keyword evidence="2 13" id="KW-0723">Serine/threonine-protein kinase</keyword>
<dbReference type="SMART" id="SM00220">
    <property type="entry name" value="S_TKc"/>
    <property type="match status" value="1"/>
</dbReference>
<dbReference type="InterPro" id="IPR008271">
    <property type="entry name" value="Ser/Thr_kinase_AS"/>
</dbReference>
<dbReference type="CDD" id="cd14066">
    <property type="entry name" value="STKc_IRAK"/>
    <property type="match status" value="1"/>
</dbReference>
<keyword evidence="5 17" id="KW-0732">Signal</keyword>
<name>A0A068UUD5_COFCA</name>
<dbReference type="Proteomes" id="UP000295252">
    <property type="component" value="Chromosome VII"/>
</dbReference>
<dbReference type="Gramene" id="CDP11874">
    <property type="protein sequence ID" value="CDP11874"/>
    <property type="gene ID" value="GSCOC_T00035148001"/>
</dbReference>
<comment type="catalytic activity">
    <reaction evidence="13">
        <text>L-seryl-[protein] + ATP = O-phospho-L-seryl-[protein] + ADP + H(+)</text>
        <dbReference type="Rhea" id="RHEA:17989"/>
        <dbReference type="Rhea" id="RHEA-COMP:9863"/>
        <dbReference type="Rhea" id="RHEA-COMP:11604"/>
        <dbReference type="ChEBI" id="CHEBI:15378"/>
        <dbReference type="ChEBI" id="CHEBI:29999"/>
        <dbReference type="ChEBI" id="CHEBI:30616"/>
        <dbReference type="ChEBI" id="CHEBI:83421"/>
        <dbReference type="ChEBI" id="CHEBI:456216"/>
        <dbReference type="EC" id="2.7.11.1"/>
    </reaction>
</comment>
<dbReference type="InParanoid" id="A0A068UUD5"/>
<dbReference type="InterPro" id="IPR000858">
    <property type="entry name" value="S_locus_glycoprot_dom"/>
</dbReference>
<dbReference type="InterPro" id="IPR001480">
    <property type="entry name" value="Bulb-type_lectin_dom"/>
</dbReference>
<keyword evidence="9 16" id="KW-1133">Transmembrane helix</keyword>
<dbReference type="Gene3D" id="3.30.200.20">
    <property type="entry name" value="Phosphorylase Kinase, domain 1"/>
    <property type="match status" value="1"/>
</dbReference>
<dbReference type="GO" id="GO:0048544">
    <property type="term" value="P:recognition of pollen"/>
    <property type="evidence" value="ECO:0007669"/>
    <property type="project" value="InterPro"/>
</dbReference>
<dbReference type="EMBL" id="HG739144">
    <property type="protein sequence ID" value="CDP11874.1"/>
    <property type="molecule type" value="Genomic_DNA"/>
</dbReference>
<dbReference type="FunFam" id="1.10.510.10:FF:000227">
    <property type="entry name" value="Serine/threonine-protein kinase"/>
    <property type="match status" value="1"/>
</dbReference>
<dbReference type="PROSITE" id="PS50948">
    <property type="entry name" value="PAN"/>
    <property type="match status" value="1"/>
</dbReference>
<organism evidence="21 22">
    <name type="scientific">Coffea canephora</name>
    <name type="common">Robusta coffee</name>
    <dbReference type="NCBI Taxonomy" id="49390"/>
    <lineage>
        <taxon>Eukaryota</taxon>
        <taxon>Viridiplantae</taxon>
        <taxon>Streptophyta</taxon>
        <taxon>Embryophyta</taxon>
        <taxon>Tracheophyta</taxon>
        <taxon>Spermatophyta</taxon>
        <taxon>Magnoliopsida</taxon>
        <taxon>eudicotyledons</taxon>
        <taxon>Gunneridae</taxon>
        <taxon>Pentapetalae</taxon>
        <taxon>asterids</taxon>
        <taxon>lamiids</taxon>
        <taxon>Gentianales</taxon>
        <taxon>Rubiaceae</taxon>
        <taxon>Ixoroideae</taxon>
        <taxon>Gardenieae complex</taxon>
        <taxon>Bertiereae - Coffeeae clade</taxon>
        <taxon>Coffeeae</taxon>
        <taxon>Coffea</taxon>
    </lineage>
</organism>
<dbReference type="SMART" id="SM00473">
    <property type="entry name" value="PAN_AP"/>
    <property type="match status" value="1"/>
</dbReference>
<evidence type="ECO:0000256" key="13">
    <source>
        <dbReference type="PIRNR" id="PIRNR000641"/>
    </source>
</evidence>
<proteinExistence type="inferred from homology"/>
<dbReference type="Pfam" id="PF08276">
    <property type="entry name" value="PAN_2"/>
    <property type="match status" value="1"/>
</dbReference>
<dbReference type="InterPro" id="IPR011009">
    <property type="entry name" value="Kinase-like_dom_sf"/>
</dbReference>
<accession>A0A068UUD5</accession>
<gene>
    <name evidence="21" type="ORF">GSCOC_T00035148001</name>
</gene>
<evidence type="ECO:0000256" key="14">
    <source>
        <dbReference type="PROSITE-ProRule" id="PRU10141"/>
    </source>
</evidence>
<dbReference type="PANTHER" id="PTHR47974">
    <property type="entry name" value="OS07G0415500 PROTEIN"/>
    <property type="match status" value="1"/>
</dbReference>
<dbReference type="GO" id="GO:0004674">
    <property type="term" value="F:protein serine/threonine kinase activity"/>
    <property type="evidence" value="ECO:0007669"/>
    <property type="project" value="UniProtKB-KW"/>
</dbReference>
<dbReference type="Gene3D" id="2.90.10.10">
    <property type="entry name" value="Bulb-type lectin domain"/>
    <property type="match status" value="1"/>
</dbReference>
<feature type="region of interest" description="Disordered" evidence="15">
    <location>
        <begin position="807"/>
        <end position="838"/>
    </location>
</feature>
<comment type="catalytic activity">
    <reaction evidence="13">
        <text>L-threonyl-[protein] + ATP = O-phospho-L-threonyl-[protein] + ADP + H(+)</text>
        <dbReference type="Rhea" id="RHEA:46608"/>
        <dbReference type="Rhea" id="RHEA-COMP:11060"/>
        <dbReference type="Rhea" id="RHEA-COMP:11605"/>
        <dbReference type="ChEBI" id="CHEBI:15378"/>
        <dbReference type="ChEBI" id="CHEBI:30013"/>
        <dbReference type="ChEBI" id="CHEBI:30616"/>
        <dbReference type="ChEBI" id="CHEBI:61977"/>
        <dbReference type="ChEBI" id="CHEBI:456216"/>
        <dbReference type="EC" id="2.7.11.1"/>
    </reaction>
</comment>
<comment type="subcellular location">
    <subcellularLocation>
        <location evidence="1">Membrane</location>
        <topology evidence="1">Single-pass membrane protein</topology>
    </subcellularLocation>
</comment>
<dbReference type="SUPFAM" id="SSF51110">
    <property type="entry name" value="alpha-D-mannose-specific plant lectins"/>
    <property type="match status" value="1"/>
</dbReference>
<dbReference type="FunCoup" id="A0A068UUD5">
    <property type="interactions" value="321"/>
</dbReference>
<dbReference type="CDD" id="cd01098">
    <property type="entry name" value="PAN_AP_plant"/>
    <property type="match status" value="1"/>
</dbReference>
<evidence type="ECO:0000256" key="7">
    <source>
        <dbReference type="ARBA" id="ARBA00022777"/>
    </source>
</evidence>
<protein>
    <recommendedName>
        <fullName evidence="13">Receptor-like serine/threonine-protein kinase</fullName>
        <ecNumber evidence="13">2.7.11.1</ecNumber>
    </recommendedName>
</protein>
<evidence type="ECO:0000256" key="12">
    <source>
        <dbReference type="ARBA" id="ARBA00023180"/>
    </source>
</evidence>
<dbReference type="SUPFAM" id="SSF56112">
    <property type="entry name" value="Protein kinase-like (PK-like)"/>
    <property type="match status" value="1"/>
</dbReference>
<dbReference type="PROSITE" id="PS50927">
    <property type="entry name" value="BULB_LECTIN"/>
    <property type="match status" value="1"/>
</dbReference>
<evidence type="ECO:0000256" key="16">
    <source>
        <dbReference type="SAM" id="Phobius"/>
    </source>
</evidence>
<evidence type="ECO:0000256" key="4">
    <source>
        <dbReference type="ARBA" id="ARBA00022692"/>
    </source>
</evidence>
<dbReference type="Gene3D" id="1.10.510.10">
    <property type="entry name" value="Transferase(Phosphotransferase) domain 1"/>
    <property type="match status" value="1"/>
</dbReference>
<dbReference type="PANTHER" id="PTHR47974:SF19">
    <property type="entry name" value="RECEPTOR-LIKE SERINE_THREONINE-PROTEIN KINASE"/>
    <property type="match status" value="1"/>
</dbReference>
<dbReference type="InterPro" id="IPR036426">
    <property type="entry name" value="Bulb-type_lectin_dom_sf"/>
</dbReference>
<sequence length="838" mass="93259">MKTKKSISPPMLLLLFLYLSLKPHLSIGADTISANQTLSGDETLVSKDGNFELGFFEPGNSSNLYIGIWYKKVSVQTVVWVANREIPVKDKYSSELTIQDGNLVLLNESKMPVWFTNVTSASSRSSPVIAVLLDNGNFILTQGSSSSSLNLSDPSSIPSLWESFDNPTDTWLPGGKLSYNKITRKLQILTSWKNSEDPAPGLFSLELDRSNNQYLIKWNRSQEYWTSGPWNGNIFSLVPEMRLNYIYNFTYINNTNETYFTYSLYNPSIISRFIMDVSGQIKQLSWLDNTKEWNMFWAQPRQQCEVYAYCGAFGACNENSLPFCNCLDGFKPKSEEDWDLKDYSGGCERKMELQCPSNSSGKVKKDKFWEYPQMQLPKNPVSVTVDSAGECESTCLNNCSCSAYYFDSNGSCSNWNGGILGLEQLSANDGSGRTINVRLAASEFSSGKNTTGIVIGAVVGSVVLVLVLLCLVLFVIWRRRSKMVGSGKAVEGSLLAFSYRDLQNATKNFSEKLGGGGFGSVFKGTLPDSTVVAVKKLESIGQGEKQFRTEVSTIGTIQHVNLARLRGFCSEGDKRLLVYEYLENRSLDSHLFRDNESMVLDFKTRYQIALGTARGLAYLHEKCREVIIHCDIKPGNILLDAEFCPKVADFGLAKLMGRDFSRVLTTMRGTRGYLAPEWISGVAITAKADVYSYGMMLFEFISGTRNSENSLDGVVKFFPTWAARVIIEEGDILSLLDPKLDRVADAEEVSRLCKVACWCVQDEENHRPSMGQVVQILEGLLEVNLPPIPRSLQVFVDSQEHIVFFTESSSNQSSETQSKTSSTSANSKSTISSKDSPV</sequence>
<dbReference type="GO" id="GO:0005524">
    <property type="term" value="F:ATP binding"/>
    <property type="evidence" value="ECO:0007669"/>
    <property type="project" value="UniProtKB-UniRule"/>
</dbReference>
<dbReference type="AlphaFoldDB" id="A0A068UUD5"/>
<dbReference type="PhylomeDB" id="A0A068UUD5"/>
<feature type="binding site" evidence="14">
    <location>
        <position position="536"/>
    </location>
    <ligand>
        <name>ATP</name>
        <dbReference type="ChEBI" id="CHEBI:30616"/>
    </ligand>
</feature>
<feature type="signal peptide" evidence="17">
    <location>
        <begin position="1"/>
        <end position="28"/>
    </location>
</feature>
<dbReference type="PROSITE" id="PS00108">
    <property type="entry name" value="PROTEIN_KINASE_ST"/>
    <property type="match status" value="1"/>
</dbReference>
<dbReference type="FunFam" id="2.90.10.10:FF:000005">
    <property type="entry name" value="G-type lectin S-receptor-like serine/threonine-protein kinase"/>
    <property type="match status" value="1"/>
</dbReference>
<feature type="domain" description="Bulb-type lectin" evidence="19">
    <location>
        <begin position="29"/>
        <end position="153"/>
    </location>
</feature>
<evidence type="ECO:0000256" key="6">
    <source>
        <dbReference type="ARBA" id="ARBA00022741"/>
    </source>
</evidence>
<dbReference type="SMART" id="SM00108">
    <property type="entry name" value="B_lectin"/>
    <property type="match status" value="1"/>
</dbReference>
<evidence type="ECO:0000256" key="15">
    <source>
        <dbReference type="SAM" id="MobiDB-lite"/>
    </source>
</evidence>
<dbReference type="OMA" id="NCSCNAC"/>
<dbReference type="InterPro" id="IPR024171">
    <property type="entry name" value="SRK-like_kinase"/>
</dbReference>
<dbReference type="FunFam" id="3.30.200.20:FF:000250">
    <property type="entry name" value="Serine/threonine-protein kinase"/>
    <property type="match status" value="1"/>
</dbReference>
<dbReference type="CDD" id="cd00028">
    <property type="entry name" value="B_lectin"/>
    <property type="match status" value="1"/>
</dbReference>
<feature type="domain" description="Protein kinase" evidence="18">
    <location>
        <begin position="507"/>
        <end position="781"/>
    </location>
</feature>
<keyword evidence="3 13" id="KW-0808">Transferase</keyword>
<dbReference type="InterPro" id="IPR000719">
    <property type="entry name" value="Prot_kinase_dom"/>
</dbReference>
<dbReference type="InterPro" id="IPR003609">
    <property type="entry name" value="Pan_app"/>
</dbReference>
<evidence type="ECO:0000256" key="2">
    <source>
        <dbReference type="ARBA" id="ARBA00022527"/>
    </source>
</evidence>
<feature type="domain" description="Apple" evidence="20">
    <location>
        <begin position="355"/>
        <end position="438"/>
    </location>
</feature>